<dbReference type="Gene3D" id="3.20.20.140">
    <property type="entry name" value="Metal-dependent hydrolases"/>
    <property type="match status" value="1"/>
</dbReference>
<reference evidence="2 3" key="1">
    <citation type="journal article" date="2012" name="J. Bacteriol.">
        <title>Draft genome sequence of Methanobacterium formicicum DSM 3637, an archaebacterium isolated from the methane producer amoeba Pelomyxa palustris.</title>
        <authorList>
            <person name="Gutierrez G."/>
        </authorList>
    </citation>
    <scope>NUCLEOTIDE SEQUENCE [LARGE SCALE GENOMIC DNA]</scope>
    <source>
        <strain evidence="3">DSM 3637 / PP1</strain>
    </source>
</reference>
<dbReference type="Pfam" id="PF01979">
    <property type="entry name" value="Amidohydro_1"/>
    <property type="match status" value="1"/>
</dbReference>
<evidence type="ECO:0000259" key="1">
    <source>
        <dbReference type="Pfam" id="PF01979"/>
    </source>
</evidence>
<dbReference type="InterPro" id="IPR011059">
    <property type="entry name" value="Metal-dep_hydrolase_composite"/>
</dbReference>
<dbReference type="GO" id="GO:0016810">
    <property type="term" value="F:hydrolase activity, acting on carbon-nitrogen (but not peptide) bonds"/>
    <property type="evidence" value="ECO:0007669"/>
    <property type="project" value="InterPro"/>
</dbReference>
<evidence type="ECO:0000313" key="3">
    <source>
        <dbReference type="Proteomes" id="UP000007360"/>
    </source>
</evidence>
<protein>
    <submittedName>
        <fullName evidence="2">Chlorohydrolase</fullName>
    </submittedName>
</protein>
<dbReference type="InterPro" id="IPR050287">
    <property type="entry name" value="MTA/SAH_deaminase"/>
</dbReference>
<dbReference type="PANTHER" id="PTHR43794:SF5">
    <property type="entry name" value="CHLOROHYDROLASE FAMILY PROTEIN"/>
    <property type="match status" value="1"/>
</dbReference>
<dbReference type="SUPFAM" id="SSF51556">
    <property type="entry name" value="Metallo-dependent hydrolases"/>
    <property type="match status" value="1"/>
</dbReference>
<feature type="domain" description="Amidohydrolase-related" evidence="1">
    <location>
        <begin position="48"/>
        <end position="387"/>
    </location>
</feature>
<dbReference type="InterPro" id="IPR032466">
    <property type="entry name" value="Metal_Hydrolase"/>
</dbReference>
<organism evidence="2 3">
    <name type="scientific">Methanobacterium formicicum (strain DSM 3637 / PP1)</name>
    <dbReference type="NCBI Taxonomy" id="1204725"/>
    <lineage>
        <taxon>Archaea</taxon>
        <taxon>Methanobacteriati</taxon>
        <taxon>Methanobacteriota</taxon>
        <taxon>Methanomada group</taxon>
        <taxon>Methanobacteria</taxon>
        <taxon>Methanobacteriales</taxon>
        <taxon>Methanobacteriaceae</taxon>
        <taxon>Methanobacterium</taxon>
    </lineage>
</organism>
<comment type="caution">
    <text evidence="2">The sequence shown here is derived from an EMBL/GenBank/DDBJ whole genome shotgun (WGS) entry which is preliminary data.</text>
</comment>
<dbReference type="PANTHER" id="PTHR43794">
    <property type="entry name" value="AMINOHYDROLASE SSNA-RELATED"/>
    <property type="match status" value="1"/>
</dbReference>
<dbReference type="InterPro" id="IPR006680">
    <property type="entry name" value="Amidohydro-rel"/>
</dbReference>
<name>K2R1P6_METFP</name>
<dbReference type="Gene3D" id="2.30.40.10">
    <property type="entry name" value="Urease, subunit C, domain 1"/>
    <property type="match status" value="1"/>
</dbReference>
<sequence>MINIKNGLVLYGPNMEPKHANILIEDNLIVEVSPHASGGEEIDAKGCIVSPSLINSHVHMGDSVVKDIGDGESIEKIVKPPHGLKHRLLAQAEPQKIINSMRGSLHEMLDTGTSTIVDFREGGVNGISLLENAGEDIPLRKVILGRHDSFFKPFLPSISSDMEMEIRDSTQEILEHAQGVGLSGFGEINDDVVKIITKTCSSAGKLAAIHAAEYEEVQRNSLNSTGKTEVERALEAVFDILIHVTSPLNLDLDLLSKTNTSVVCCPRSNGALSVGIPPIKEMWDLGINLLLGTDNLMFNSPNMFREMEYTLKVTRGYYQEYFPPVEILKMATVNAGSALNINIGCIQEGMLADIMMVEQLSDNPILSLINRTESKNIIGLMTDGNLVYLR</sequence>
<dbReference type="NCBIfam" id="NF005552">
    <property type="entry name" value="PRK07213.1"/>
    <property type="match status" value="1"/>
</dbReference>
<dbReference type="PATRIC" id="fig|1204725.3.peg.1972"/>
<gene>
    <name evidence="2" type="ORF">A994_09808</name>
</gene>
<evidence type="ECO:0000313" key="2">
    <source>
        <dbReference type="EMBL" id="EKF85167.1"/>
    </source>
</evidence>
<accession>K2R1P6</accession>
<dbReference type="AlphaFoldDB" id="K2R1P6"/>
<keyword evidence="3" id="KW-1185">Reference proteome</keyword>
<proteinExistence type="predicted"/>
<dbReference type="OrthoDB" id="42910at2157"/>
<dbReference type="RefSeq" id="WP_004031377.1">
    <property type="nucleotide sequence ID" value="NZ_AMPO01000009.1"/>
</dbReference>
<dbReference type="EMBL" id="AMPO01000009">
    <property type="protein sequence ID" value="EKF85167.1"/>
    <property type="molecule type" value="Genomic_DNA"/>
</dbReference>
<dbReference type="SUPFAM" id="SSF51338">
    <property type="entry name" value="Composite domain of metallo-dependent hydrolases"/>
    <property type="match status" value="1"/>
</dbReference>
<dbReference type="Proteomes" id="UP000007360">
    <property type="component" value="Unassembled WGS sequence"/>
</dbReference>